<protein>
    <submittedName>
        <fullName evidence="2">Uncharacterized protein</fullName>
    </submittedName>
</protein>
<name>A0A7X6HF14_9MICC</name>
<sequence>MYAMHAEHGISVRDDDDGDDISLDSTTYDTTQVESNADDASGASGAPLFAWFGRDNPCAIGVHSGTQVDGTVWGDEILSCAAGGDGFVALVKWARANWDS</sequence>
<dbReference type="RefSeq" id="WP_168487866.1">
    <property type="nucleotide sequence ID" value="NZ_JAAZSQ010000018.1"/>
</dbReference>
<gene>
    <name evidence="2" type="ORF">HGG74_15695</name>
</gene>
<evidence type="ECO:0000313" key="3">
    <source>
        <dbReference type="Proteomes" id="UP000544090"/>
    </source>
</evidence>
<feature type="compositionally biased region" description="Basic and acidic residues" evidence="1">
    <location>
        <begin position="1"/>
        <end position="13"/>
    </location>
</feature>
<comment type="caution">
    <text evidence="2">The sequence shown here is derived from an EMBL/GenBank/DDBJ whole genome shotgun (WGS) entry which is preliminary data.</text>
</comment>
<organism evidence="2 3">
    <name type="scientific">Arthrobacter mobilis</name>
    <dbReference type="NCBI Taxonomy" id="2724944"/>
    <lineage>
        <taxon>Bacteria</taxon>
        <taxon>Bacillati</taxon>
        <taxon>Actinomycetota</taxon>
        <taxon>Actinomycetes</taxon>
        <taxon>Micrococcales</taxon>
        <taxon>Micrococcaceae</taxon>
        <taxon>Arthrobacter</taxon>
    </lineage>
</organism>
<feature type="compositionally biased region" description="Polar residues" evidence="1">
    <location>
        <begin position="23"/>
        <end position="35"/>
    </location>
</feature>
<feature type="region of interest" description="Disordered" evidence="1">
    <location>
        <begin position="1"/>
        <end position="43"/>
    </location>
</feature>
<keyword evidence="3" id="KW-1185">Reference proteome</keyword>
<dbReference type="AlphaFoldDB" id="A0A7X6HF14"/>
<dbReference type="EMBL" id="JAAZSQ010000018">
    <property type="protein sequence ID" value="NKX55954.1"/>
    <property type="molecule type" value="Genomic_DNA"/>
</dbReference>
<reference evidence="2 3" key="1">
    <citation type="submission" date="2020-04" db="EMBL/GenBank/DDBJ databases">
        <title>Arthrobacter sp. nov.</title>
        <authorList>
            <person name="Liu S."/>
        </authorList>
    </citation>
    <scope>NUCLEOTIDE SEQUENCE [LARGE SCALE GENOMIC DNA]</scope>
    <source>
        <strain evidence="2 3">E918</strain>
    </source>
</reference>
<dbReference type="Proteomes" id="UP000544090">
    <property type="component" value="Unassembled WGS sequence"/>
</dbReference>
<evidence type="ECO:0000313" key="2">
    <source>
        <dbReference type="EMBL" id="NKX55954.1"/>
    </source>
</evidence>
<accession>A0A7X6HF14</accession>
<proteinExistence type="predicted"/>
<evidence type="ECO:0000256" key="1">
    <source>
        <dbReference type="SAM" id="MobiDB-lite"/>
    </source>
</evidence>